<dbReference type="GO" id="GO:0032259">
    <property type="term" value="P:methylation"/>
    <property type="evidence" value="ECO:0007669"/>
    <property type="project" value="UniProtKB-KW"/>
</dbReference>
<comment type="similarity">
    <text evidence="2 6">Belongs to the UPF0677 family.</text>
</comment>
<dbReference type="GO" id="GO:0008168">
    <property type="term" value="F:methyltransferase activity"/>
    <property type="evidence" value="ECO:0007669"/>
    <property type="project" value="UniProtKB-UniRule"/>
</dbReference>
<evidence type="ECO:0000256" key="1">
    <source>
        <dbReference type="ARBA" id="ARBA00003907"/>
    </source>
</evidence>
<dbReference type="InterPro" id="IPR029063">
    <property type="entry name" value="SAM-dependent_MTases_sf"/>
</dbReference>
<keyword evidence="8" id="KW-1185">Reference proteome</keyword>
<keyword evidence="4 7" id="KW-0808">Transferase</keyword>
<dbReference type="Proteomes" id="UP000186218">
    <property type="component" value="Unassembled WGS sequence"/>
</dbReference>
<protein>
    <recommendedName>
        <fullName evidence="6">S-adenosyl-L-methionine-dependent methyltransferase</fullName>
        <ecNumber evidence="6">2.1.1.-</ecNumber>
    </recommendedName>
</protein>
<dbReference type="NCBIfam" id="TIGR00027">
    <property type="entry name" value="mthyl_TIGR00027"/>
    <property type="match status" value="1"/>
</dbReference>
<dbReference type="PANTHER" id="PTHR43619">
    <property type="entry name" value="S-ADENOSYL-L-METHIONINE-DEPENDENT METHYLTRANSFERASE YKTD-RELATED"/>
    <property type="match status" value="1"/>
</dbReference>
<dbReference type="STRING" id="1344003.SAMN05445060_1646"/>
<keyword evidence="5 6" id="KW-0949">S-adenosyl-L-methionine</keyword>
<evidence type="ECO:0000313" key="8">
    <source>
        <dbReference type="Proteomes" id="UP000186218"/>
    </source>
</evidence>
<comment type="function">
    <text evidence="1 6">Exhibits S-adenosyl-L-methionine-dependent methyltransferase activity.</text>
</comment>
<gene>
    <name evidence="7" type="ORF">SAMN05445060_1646</name>
</gene>
<name>A0A1N7EYJ7_9NOCA</name>
<dbReference type="OrthoDB" id="9806164at2"/>
<dbReference type="InterPro" id="IPR011610">
    <property type="entry name" value="SAM_mthyl_Trfase_ML2640-like"/>
</dbReference>
<proteinExistence type="inferred from homology"/>
<evidence type="ECO:0000256" key="6">
    <source>
        <dbReference type="RuleBase" id="RU362030"/>
    </source>
</evidence>
<evidence type="ECO:0000256" key="3">
    <source>
        <dbReference type="ARBA" id="ARBA00022603"/>
    </source>
</evidence>
<dbReference type="RefSeq" id="WP_159441840.1">
    <property type="nucleotide sequence ID" value="NZ_FTNT01000004.1"/>
</dbReference>
<dbReference type="InterPro" id="IPR007213">
    <property type="entry name" value="Ppm1/Ppm2/Tcmp"/>
</dbReference>
<accession>A0A1N7EYJ7</accession>
<dbReference type="PANTHER" id="PTHR43619:SF2">
    <property type="entry name" value="S-ADENOSYL-L-METHIONINE-DEPENDENT METHYLTRANSFERASES SUPERFAMILY PROTEIN"/>
    <property type="match status" value="1"/>
</dbReference>
<organism evidence="7 8">
    <name type="scientific">Williamsia sterculiae</name>
    <dbReference type="NCBI Taxonomy" id="1344003"/>
    <lineage>
        <taxon>Bacteria</taxon>
        <taxon>Bacillati</taxon>
        <taxon>Actinomycetota</taxon>
        <taxon>Actinomycetes</taxon>
        <taxon>Mycobacteriales</taxon>
        <taxon>Nocardiaceae</taxon>
        <taxon>Williamsia</taxon>
    </lineage>
</organism>
<dbReference type="EC" id="2.1.1.-" evidence="6"/>
<keyword evidence="3 6" id="KW-0489">Methyltransferase</keyword>
<dbReference type="EMBL" id="FTNT01000004">
    <property type="protein sequence ID" value="SIR93134.1"/>
    <property type="molecule type" value="Genomic_DNA"/>
</dbReference>
<evidence type="ECO:0000256" key="4">
    <source>
        <dbReference type="ARBA" id="ARBA00022679"/>
    </source>
</evidence>
<dbReference type="Pfam" id="PF04072">
    <property type="entry name" value="LCM"/>
    <property type="match status" value="1"/>
</dbReference>
<evidence type="ECO:0000256" key="5">
    <source>
        <dbReference type="ARBA" id="ARBA00022691"/>
    </source>
</evidence>
<dbReference type="SUPFAM" id="SSF53335">
    <property type="entry name" value="S-adenosyl-L-methionine-dependent methyltransferases"/>
    <property type="match status" value="1"/>
</dbReference>
<reference evidence="7 8" key="1">
    <citation type="submission" date="2017-01" db="EMBL/GenBank/DDBJ databases">
        <authorList>
            <person name="Mah S.A."/>
            <person name="Swanson W.J."/>
            <person name="Moy G.W."/>
            <person name="Vacquier V.D."/>
        </authorList>
    </citation>
    <scope>NUCLEOTIDE SEQUENCE [LARGE SCALE GENOMIC DNA]</scope>
    <source>
        <strain evidence="7 8">CPCC 203464</strain>
    </source>
</reference>
<evidence type="ECO:0000313" key="7">
    <source>
        <dbReference type="EMBL" id="SIR93134.1"/>
    </source>
</evidence>
<dbReference type="AlphaFoldDB" id="A0A1N7EYJ7"/>
<dbReference type="Gene3D" id="3.40.50.150">
    <property type="entry name" value="Vaccinia Virus protein VP39"/>
    <property type="match status" value="1"/>
</dbReference>
<sequence>MTDALDAVGMTAVGVARVRAIESAVPDGLISDPLAPLFVPDWDAPRDAGPDGPRVRNDDDARAMLRMYLWIVARTVFLDRLCEHAADEGISQFVLLGVGLDARPFRLGDTTLRWFELDRPQVIEYRQRTIATSEVEPRGHRTTVVADLTEDWPTVLRDSGFDPHAPTVWLAEGLLVYLGAQVVAEVLTAVTALSAPGSRIGATVRGGGGMSADPSGPFAEVRALWQDTGDVVGRLQELGWSTDLTSAVDVLIEAGRVPSTTAPSPPTLLAGRR</sequence>
<evidence type="ECO:0000256" key="2">
    <source>
        <dbReference type="ARBA" id="ARBA00008138"/>
    </source>
</evidence>